<dbReference type="HAMAP" id="MF_02078">
    <property type="entry name" value="MurJ_MviN"/>
    <property type="match status" value="1"/>
</dbReference>
<dbReference type="GO" id="GO:0071555">
    <property type="term" value="P:cell wall organization"/>
    <property type="evidence" value="ECO:0007669"/>
    <property type="project" value="UniProtKB-UniRule"/>
</dbReference>
<keyword evidence="5 10" id="KW-0573">Peptidoglycan synthesis</keyword>
<dbReference type="InterPro" id="IPR051050">
    <property type="entry name" value="Lipid_II_flippase_MurJ/MviN"/>
</dbReference>
<feature type="transmembrane region" description="Helical" evidence="10">
    <location>
        <begin position="434"/>
        <end position="455"/>
    </location>
</feature>
<dbReference type="AlphaFoldDB" id="A0AA48K8K4"/>
<evidence type="ECO:0000256" key="7">
    <source>
        <dbReference type="ARBA" id="ARBA00023136"/>
    </source>
</evidence>
<comment type="function">
    <text evidence="8 10 11">Involved in peptidoglycan biosynthesis. Transports lipid-linked peptidoglycan precursors from the inner to the outer leaflet of the cytoplasmic membrane.</text>
</comment>
<feature type="transmembrane region" description="Helical" evidence="10">
    <location>
        <begin position="213"/>
        <end position="234"/>
    </location>
</feature>
<accession>A0AA48K8K4</accession>
<keyword evidence="10 11" id="KW-0813">Transport</keyword>
<keyword evidence="7 10" id="KW-0472">Membrane</keyword>
<dbReference type="PIRSF" id="PIRSF002869">
    <property type="entry name" value="MviN"/>
    <property type="match status" value="1"/>
</dbReference>
<comment type="caution">
    <text evidence="10">Lacks conserved residue(s) required for the propagation of feature annotation.</text>
</comment>
<feature type="transmembrane region" description="Helical" evidence="10">
    <location>
        <begin position="467"/>
        <end position="486"/>
    </location>
</feature>
<comment type="similarity">
    <text evidence="9 10 11">Belongs to the MurJ/MviN family.</text>
</comment>
<evidence type="ECO:0000256" key="5">
    <source>
        <dbReference type="ARBA" id="ARBA00022984"/>
    </source>
</evidence>
<dbReference type="EMBL" id="AP027080">
    <property type="protein sequence ID" value="BDU71407.1"/>
    <property type="molecule type" value="Genomic_DNA"/>
</dbReference>
<feature type="transmembrane region" description="Helical" evidence="10">
    <location>
        <begin position="300"/>
        <end position="321"/>
    </location>
</feature>
<feature type="transmembrane region" description="Helical" evidence="10">
    <location>
        <begin position="184"/>
        <end position="201"/>
    </location>
</feature>
<sequence length="545" mass="56706">MLRSAGVVGALTLLSRITGMLQSRVVAYYLGAGPAADAFLVAFRIPNLLRRFTAEGTMTSAFLPTVGEVEGSRGEEAAKEMVARFLGTLALVLAGLCAVAIPAMGLLAGLQVMGRLAPGAGWGQQAAVLWEILRGLRPGPEEFLLTTTLARIMFPYLALVSVTAGLSAVLNLKGRFGLPASVSTFWNLVFIGFTLACLSLGPRAWRGPEQAALVMAVAVLAGGVVQLFLLWPAFRGLGYGVSWGLHLKDPGVRTALKRMAPGLLGTGIHPINVLISTTLASQLAVGAQAVLFNSNMMGEMVLGVFAASVATVSLPAMSRLVEAGDAPGLKASLASALRGTAVLAIPGAVGMAVLARPIIALIFQTGRYSARDVEWTATTLAFQAVGILFVATGRITAQCLYALKDYRRPAYAALLGMAVNIVLSFVLMRPLGTGGIALANGLASMAGLGFMAGGLRRRMPSLPVREVAGGWLPMALASGLMGLLAWEGGRLLGLGSFHGLLGTSARLFPLIALCALAYFALLLLFRVPEAASVAGLVKRKLGRKT</sequence>
<dbReference type="GO" id="GO:0015648">
    <property type="term" value="F:lipid-linked peptidoglycan transporter activity"/>
    <property type="evidence" value="ECO:0007669"/>
    <property type="project" value="UniProtKB-UniRule"/>
</dbReference>
<dbReference type="PANTHER" id="PTHR47019">
    <property type="entry name" value="LIPID II FLIPPASE MURJ"/>
    <property type="match status" value="1"/>
</dbReference>
<dbReference type="PANTHER" id="PTHR47019:SF1">
    <property type="entry name" value="LIPID II FLIPPASE MURJ"/>
    <property type="match status" value="1"/>
</dbReference>
<evidence type="ECO:0000256" key="6">
    <source>
        <dbReference type="ARBA" id="ARBA00022989"/>
    </source>
</evidence>
<evidence type="ECO:0000256" key="10">
    <source>
        <dbReference type="HAMAP-Rule" id="MF_02078"/>
    </source>
</evidence>
<organism evidence="12 13">
    <name type="scientific">Mesoterricola silvestris</name>
    <dbReference type="NCBI Taxonomy" id="2927979"/>
    <lineage>
        <taxon>Bacteria</taxon>
        <taxon>Pseudomonadati</taxon>
        <taxon>Acidobacteriota</taxon>
        <taxon>Holophagae</taxon>
        <taxon>Holophagales</taxon>
        <taxon>Holophagaceae</taxon>
        <taxon>Mesoterricola</taxon>
    </lineage>
</organism>
<evidence type="ECO:0000256" key="4">
    <source>
        <dbReference type="ARBA" id="ARBA00022960"/>
    </source>
</evidence>
<evidence type="ECO:0000256" key="3">
    <source>
        <dbReference type="ARBA" id="ARBA00022692"/>
    </source>
</evidence>
<dbReference type="PRINTS" id="PR01806">
    <property type="entry name" value="VIRFACTRMVIN"/>
</dbReference>
<keyword evidence="13" id="KW-1185">Reference proteome</keyword>
<feature type="transmembrane region" description="Helical" evidence="10">
    <location>
        <begin position="506"/>
        <end position="525"/>
    </location>
</feature>
<name>A0AA48K8K4_9BACT</name>
<dbReference type="KEGG" id="msil:METEAL_05810"/>
<comment type="subcellular location">
    <subcellularLocation>
        <location evidence="1 10">Cell membrane</location>
        <topology evidence="1 10">Multi-pass membrane protein</topology>
    </subcellularLocation>
</comment>
<evidence type="ECO:0000256" key="11">
    <source>
        <dbReference type="PIRNR" id="PIRNR002869"/>
    </source>
</evidence>
<dbReference type="GO" id="GO:0008360">
    <property type="term" value="P:regulation of cell shape"/>
    <property type="evidence" value="ECO:0007669"/>
    <property type="project" value="UniProtKB-UniRule"/>
</dbReference>
<keyword evidence="3 10" id="KW-0812">Transmembrane</keyword>
<proteinExistence type="inferred from homology"/>
<keyword evidence="10 11" id="KW-0961">Cell wall biogenesis/degradation</keyword>
<evidence type="ECO:0000256" key="9">
    <source>
        <dbReference type="ARBA" id="ARBA00061532"/>
    </source>
</evidence>
<evidence type="ECO:0000256" key="2">
    <source>
        <dbReference type="ARBA" id="ARBA00022475"/>
    </source>
</evidence>
<dbReference type="Pfam" id="PF03023">
    <property type="entry name" value="MurJ"/>
    <property type="match status" value="1"/>
</dbReference>
<protein>
    <recommendedName>
        <fullName evidence="10">Probable lipid II flippase MurJ</fullName>
    </recommendedName>
</protein>
<keyword evidence="2 10" id="KW-1003">Cell membrane</keyword>
<feature type="transmembrane region" description="Helical" evidence="10">
    <location>
        <begin position="375"/>
        <end position="397"/>
    </location>
</feature>
<dbReference type="GO" id="GO:0034204">
    <property type="term" value="P:lipid translocation"/>
    <property type="evidence" value="ECO:0007669"/>
    <property type="project" value="TreeGrafter"/>
</dbReference>
<feature type="transmembrane region" description="Helical" evidence="10">
    <location>
        <begin position="153"/>
        <end position="172"/>
    </location>
</feature>
<dbReference type="CDD" id="cd13123">
    <property type="entry name" value="MATE_MurJ_like"/>
    <property type="match status" value="1"/>
</dbReference>
<dbReference type="GO" id="GO:0009252">
    <property type="term" value="P:peptidoglycan biosynthetic process"/>
    <property type="evidence" value="ECO:0007669"/>
    <property type="project" value="UniProtKB-UniRule"/>
</dbReference>
<evidence type="ECO:0000313" key="12">
    <source>
        <dbReference type="EMBL" id="BDU71407.1"/>
    </source>
</evidence>
<feature type="transmembrane region" description="Helical" evidence="10">
    <location>
        <begin position="341"/>
        <end position="363"/>
    </location>
</feature>
<evidence type="ECO:0000256" key="8">
    <source>
        <dbReference type="ARBA" id="ARBA00060041"/>
    </source>
</evidence>
<feature type="transmembrane region" description="Helical" evidence="10">
    <location>
        <begin position="409"/>
        <end position="428"/>
    </location>
</feature>
<dbReference type="GO" id="GO:0005886">
    <property type="term" value="C:plasma membrane"/>
    <property type="evidence" value="ECO:0007669"/>
    <property type="project" value="UniProtKB-SubCell"/>
</dbReference>
<comment type="pathway">
    <text evidence="10">Cell wall biogenesis; peptidoglycan biosynthesis.</text>
</comment>
<gene>
    <name evidence="12" type="primary">mviN</name>
    <name evidence="10" type="synonym">murJ</name>
    <name evidence="12" type="ORF">METEAL_05810</name>
</gene>
<dbReference type="Proteomes" id="UP001238179">
    <property type="component" value="Chromosome"/>
</dbReference>
<evidence type="ECO:0000256" key="1">
    <source>
        <dbReference type="ARBA" id="ARBA00004651"/>
    </source>
</evidence>
<feature type="transmembrane region" description="Helical" evidence="10">
    <location>
        <begin position="85"/>
        <end position="108"/>
    </location>
</feature>
<keyword evidence="4 10" id="KW-0133">Cell shape</keyword>
<evidence type="ECO:0000313" key="13">
    <source>
        <dbReference type="Proteomes" id="UP001238179"/>
    </source>
</evidence>
<dbReference type="NCBIfam" id="TIGR01695">
    <property type="entry name" value="murJ_mviN"/>
    <property type="match status" value="1"/>
</dbReference>
<keyword evidence="6 10" id="KW-1133">Transmembrane helix</keyword>
<reference evidence="13" key="1">
    <citation type="journal article" date="2023" name="Int. J. Syst. Evol. Microbiol.">
        <title>Mesoterricola silvestris gen. nov., sp. nov., Mesoterricola sediminis sp. nov., Geothrix oryzae sp. nov., Geothrix edaphica sp. nov., Geothrix rubra sp. nov., and Geothrix limicola sp. nov., six novel members of Acidobacteriota isolated from soils.</title>
        <authorList>
            <person name="Itoh H."/>
            <person name="Sugisawa Y."/>
            <person name="Mise K."/>
            <person name="Xu Z."/>
            <person name="Kuniyasu M."/>
            <person name="Ushijima N."/>
            <person name="Kawano K."/>
            <person name="Kobayashi E."/>
            <person name="Shiratori Y."/>
            <person name="Masuda Y."/>
            <person name="Senoo K."/>
        </authorList>
    </citation>
    <scope>NUCLEOTIDE SEQUENCE [LARGE SCALE GENOMIC DNA]</scope>
    <source>
        <strain evidence="13">W79</strain>
    </source>
</reference>
<dbReference type="InterPro" id="IPR004268">
    <property type="entry name" value="MurJ"/>
</dbReference>